<feature type="domain" description="Mur ligase N-terminal catalytic" evidence="15">
    <location>
        <begin position="25"/>
        <end position="122"/>
    </location>
</feature>
<dbReference type="InterPro" id="IPR036615">
    <property type="entry name" value="Mur_ligase_C_dom_sf"/>
</dbReference>
<evidence type="ECO:0000256" key="13">
    <source>
        <dbReference type="ARBA" id="ARBA00047833"/>
    </source>
</evidence>
<dbReference type="GO" id="GO:0071555">
    <property type="term" value="P:cell wall organization"/>
    <property type="evidence" value="ECO:0007669"/>
    <property type="project" value="UniProtKB-KW"/>
</dbReference>
<keyword evidence="10 14" id="KW-0573">Peptidoglycan synthesis</keyword>
<evidence type="ECO:0000313" key="19">
    <source>
        <dbReference type="Proteomes" id="UP000619536"/>
    </source>
</evidence>
<dbReference type="InterPro" id="IPR005758">
    <property type="entry name" value="UDP-N-AcMur_Ala_ligase_MurC"/>
</dbReference>
<dbReference type="Proteomes" id="UP000619536">
    <property type="component" value="Unassembled WGS sequence"/>
</dbReference>
<keyword evidence="7 14" id="KW-0547">Nucleotide-binding</keyword>
<evidence type="ECO:0000256" key="3">
    <source>
        <dbReference type="ARBA" id="ARBA00012211"/>
    </source>
</evidence>
<dbReference type="Pfam" id="PF08245">
    <property type="entry name" value="Mur_ligase_M"/>
    <property type="match status" value="1"/>
</dbReference>
<feature type="domain" description="Mur ligase C-terminal" evidence="16">
    <location>
        <begin position="365"/>
        <end position="496"/>
    </location>
</feature>
<name>A0A8J3AHS6_9BIFI</name>
<comment type="catalytic activity">
    <reaction evidence="13 14">
        <text>UDP-N-acetyl-alpha-D-muramate + L-alanine + ATP = UDP-N-acetyl-alpha-D-muramoyl-L-alanine + ADP + phosphate + H(+)</text>
        <dbReference type="Rhea" id="RHEA:23372"/>
        <dbReference type="ChEBI" id="CHEBI:15378"/>
        <dbReference type="ChEBI" id="CHEBI:30616"/>
        <dbReference type="ChEBI" id="CHEBI:43474"/>
        <dbReference type="ChEBI" id="CHEBI:57972"/>
        <dbReference type="ChEBI" id="CHEBI:70757"/>
        <dbReference type="ChEBI" id="CHEBI:83898"/>
        <dbReference type="ChEBI" id="CHEBI:456216"/>
        <dbReference type="EC" id="6.3.2.8"/>
    </reaction>
</comment>
<reference evidence="18" key="1">
    <citation type="journal article" date="2014" name="Int. J. Syst. Evol. Microbiol.">
        <title>Complete genome sequence of Corynebacterium casei LMG S-19264T (=DSM 44701T), isolated from a smear-ripened cheese.</title>
        <authorList>
            <consortium name="US DOE Joint Genome Institute (JGI-PGF)"/>
            <person name="Walter F."/>
            <person name="Albersmeier A."/>
            <person name="Kalinowski J."/>
            <person name="Ruckert C."/>
        </authorList>
    </citation>
    <scope>NUCLEOTIDE SEQUENCE</scope>
    <source>
        <strain evidence="18">CCM 8606</strain>
    </source>
</reference>
<comment type="subcellular location">
    <subcellularLocation>
        <location evidence="1 14">Cytoplasm</location>
    </subcellularLocation>
</comment>
<dbReference type="PANTHER" id="PTHR43445">
    <property type="entry name" value="UDP-N-ACETYLMURAMATE--L-ALANINE LIGASE-RELATED"/>
    <property type="match status" value="1"/>
</dbReference>
<accession>A0A8J3AHS6</accession>
<dbReference type="GO" id="GO:0005737">
    <property type="term" value="C:cytoplasm"/>
    <property type="evidence" value="ECO:0007669"/>
    <property type="project" value="UniProtKB-SubCell"/>
</dbReference>
<evidence type="ECO:0000256" key="9">
    <source>
        <dbReference type="ARBA" id="ARBA00022960"/>
    </source>
</evidence>
<comment type="pathway">
    <text evidence="2 14">Cell wall biogenesis; peptidoglycan biosynthesis.</text>
</comment>
<dbReference type="GO" id="GO:0051301">
    <property type="term" value="P:cell division"/>
    <property type="evidence" value="ECO:0007669"/>
    <property type="project" value="UniProtKB-KW"/>
</dbReference>
<dbReference type="GO" id="GO:0005524">
    <property type="term" value="F:ATP binding"/>
    <property type="evidence" value="ECO:0007669"/>
    <property type="project" value="UniProtKB-UniRule"/>
</dbReference>
<evidence type="ECO:0000256" key="5">
    <source>
        <dbReference type="ARBA" id="ARBA00022598"/>
    </source>
</evidence>
<evidence type="ECO:0000313" key="18">
    <source>
        <dbReference type="EMBL" id="GGI13074.1"/>
    </source>
</evidence>
<keyword evidence="19" id="KW-1185">Reference proteome</keyword>
<keyword evidence="12 14" id="KW-0961">Cell wall biogenesis/degradation</keyword>
<dbReference type="SUPFAM" id="SSF51984">
    <property type="entry name" value="MurCD N-terminal domain"/>
    <property type="match status" value="1"/>
</dbReference>
<keyword evidence="8 14" id="KW-0067">ATP-binding</keyword>
<dbReference type="InterPro" id="IPR050061">
    <property type="entry name" value="MurCDEF_pg_biosynth"/>
</dbReference>
<dbReference type="UniPathway" id="UPA00219"/>
<dbReference type="InterPro" id="IPR036565">
    <property type="entry name" value="Mur-like_cat_sf"/>
</dbReference>
<evidence type="ECO:0000256" key="7">
    <source>
        <dbReference type="ARBA" id="ARBA00022741"/>
    </source>
</evidence>
<evidence type="ECO:0000256" key="12">
    <source>
        <dbReference type="ARBA" id="ARBA00023316"/>
    </source>
</evidence>
<dbReference type="Pfam" id="PF02875">
    <property type="entry name" value="Mur_ligase_C"/>
    <property type="match status" value="1"/>
</dbReference>
<dbReference type="GO" id="GO:0008763">
    <property type="term" value="F:UDP-N-acetylmuramate-L-alanine ligase activity"/>
    <property type="evidence" value="ECO:0007669"/>
    <property type="project" value="UniProtKB-UniRule"/>
</dbReference>
<dbReference type="GO" id="GO:0009252">
    <property type="term" value="P:peptidoglycan biosynthetic process"/>
    <property type="evidence" value="ECO:0007669"/>
    <property type="project" value="UniProtKB-UniRule"/>
</dbReference>
<keyword evidence="6 14" id="KW-0132">Cell division</keyword>
<dbReference type="InterPro" id="IPR000713">
    <property type="entry name" value="Mur_ligase_N"/>
</dbReference>
<dbReference type="GO" id="GO:0008360">
    <property type="term" value="P:regulation of cell shape"/>
    <property type="evidence" value="ECO:0007669"/>
    <property type="project" value="UniProtKB-KW"/>
</dbReference>
<keyword evidence="4 14" id="KW-0963">Cytoplasm</keyword>
<proteinExistence type="inferred from homology"/>
<gene>
    <name evidence="14 18" type="primary">murC</name>
    <name evidence="18" type="ORF">GCM10007377_04140</name>
</gene>
<dbReference type="RefSeq" id="WP_188354573.1">
    <property type="nucleotide sequence ID" value="NZ_BMDH01000001.1"/>
</dbReference>
<evidence type="ECO:0000256" key="10">
    <source>
        <dbReference type="ARBA" id="ARBA00022984"/>
    </source>
</evidence>
<dbReference type="HAMAP" id="MF_00046">
    <property type="entry name" value="MurC"/>
    <property type="match status" value="1"/>
</dbReference>
<organism evidence="18 19">
    <name type="scientific">Galliscardovia ingluviei</name>
    <dbReference type="NCBI Taxonomy" id="1769422"/>
    <lineage>
        <taxon>Bacteria</taxon>
        <taxon>Bacillati</taxon>
        <taxon>Actinomycetota</taxon>
        <taxon>Actinomycetes</taxon>
        <taxon>Bifidobacteriales</taxon>
        <taxon>Bifidobacteriaceae</taxon>
        <taxon>Galliscardovia</taxon>
    </lineage>
</organism>
<evidence type="ECO:0000256" key="11">
    <source>
        <dbReference type="ARBA" id="ARBA00023306"/>
    </source>
</evidence>
<sequence length="512" mass="54628">MTDIILDPTAVPTDWNTTKLDGLGTVHFIGIGGAGMSVLAEILHGMGVDVQGSDRERSAKTDRLEQLGIRVFIGQQAEHVAHAHIVVWSSAIKADNPEIIAAAQQGSVLWHRSDVLAWLMRARDTVTVAGAHGKTTTSAMIATIITHAGQGALADPSYAIGGSLQSAHGHTDGGHAGKGSVFVAEADESDGSFVKYRPQVAVITNIEAEHLDHYGDEAHYIEAFVAHAQHAQRAIVLCGDDANSWRLLQSLSDDEAAHTVIVTTEDAQVFATHHERELRGAHIVSIEQERERTVEQAASGIVESCLVHLPQFVAGDQERSVTLQLRVPGVHNARNAAQAVVASVLVGVSAQAAAQALTEFYGAARRFEIRGVVDGITVVDDYSHHPTEIAALLHAARRRFPDANIRVLFQPHLYSRAKFFAQNFASALALADDVIVTGIFAAREQASDYPGISAATIVKYASTGQHIEAGSDMHEDAVRLAGRAQSGDVLITVGAGDITNMASVMLTALQQR</sequence>
<dbReference type="Gene3D" id="3.40.1190.10">
    <property type="entry name" value="Mur-like, catalytic domain"/>
    <property type="match status" value="1"/>
</dbReference>
<evidence type="ECO:0000256" key="6">
    <source>
        <dbReference type="ARBA" id="ARBA00022618"/>
    </source>
</evidence>
<evidence type="ECO:0000256" key="8">
    <source>
        <dbReference type="ARBA" id="ARBA00022840"/>
    </source>
</evidence>
<dbReference type="InterPro" id="IPR004101">
    <property type="entry name" value="Mur_ligase_C"/>
</dbReference>
<dbReference type="InterPro" id="IPR013221">
    <property type="entry name" value="Mur_ligase_cen"/>
</dbReference>
<feature type="binding site" evidence="14">
    <location>
        <begin position="130"/>
        <end position="136"/>
    </location>
    <ligand>
        <name>ATP</name>
        <dbReference type="ChEBI" id="CHEBI:30616"/>
    </ligand>
</feature>
<evidence type="ECO:0000256" key="14">
    <source>
        <dbReference type="HAMAP-Rule" id="MF_00046"/>
    </source>
</evidence>
<protein>
    <recommendedName>
        <fullName evidence="3 14">UDP-N-acetylmuramate--L-alanine ligase</fullName>
        <ecNumber evidence="3 14">6.3.2.8</ecNumber>
    </recommendedName>
    <alternativeName>
        <fullName evidence="14">UDP-N-acetylmuramoyl-L-alanine synthetase</fullName>
    </alternativeName>
</protein>
<reference evidence="18" key="2">
    <citation type="submission" date="2020-09" db="EMBL/GenBank/DDBJ databases">
        <authorList>
            <person name="Sun Q."/>
            <person name="Sedlacek I."/>
        </authorList>
    </citation>
    <scope>NUCLEOTIDE SEQUENCE</scope>
    <source>
        <strain evidence="18">CCM 8606</strain>
    </source>
</reference>
<comment type="caution">
    <text evidence="18">The sequence shown here is derived from an EMBL/GenBank/DDBJ whole genome shotgun (WGS) entry which is preliminary data.</text>
</comment>
<dbReference type="EC" id="6.3.2.8" evidence="3 14"/>
<comment type="similarity">
    <text evidence="14">Belongs to the MurCDEF family.</text>
</comment>
<dbReference type="NCBIfam" id="TIGR01082">
    <property type="entry name" value="murC"/>
    <property type="match status" value="1"/>
</dbReference>
<keyword evidence="9 14" id="KW-0133">Cell shape</keyword>
<dbReference type="Gene3D" id="3.40.50.720">
    <property type="entry name" value="NAD(P)-binding Rossmann-like Domain"/>
    <property type="match status" value="1"/>
</dbReference>
<evidence type="ECO:0000259" key="16">
    <source>
        <dbReference type="Pfam" id="PF02875"/>
    </source>
</evidence>
<keyword evidence="5 14" id="KW-0436">Ligase</keyword>
<dbReference type="AlphaFoldDB" id="A0A8J3AHS6"/>
<feature type="domain" description="Mur ligase central" evidence="17">
    <location>
        <begin position="128"/>
        <end position="342"/>
    </location>
</feature>
<dbReference type="SUPFAM" id="SSF53623">
    <property type="entry name" value="MurD-like peptide ligases, catalytic domain"/>
    <property type="match status" value="1"/>
</dbReference>
<evidence type="ECO:0000259" key="15">
    <source>
        <dbReference type="Pfam" id="PF01225"/>
    </source>
</evidence>
<dbReference type="PANTHER" id="PTHR43445:SF3">
    <property type="entry name" value="UDP-N-ACETYLMURAMATE--L-ALANINE LIGASE"/>
    <property type="match status" value="1"/>
</dbReference>
<evidence type="ECO:0000259" key="17">
    <source>
        <dbReference type="Pfam" id="PF08245"/>
    </source>
</evidence>
<dbReference type="EMBL" id="BMDH01000001">
    <property type="protein sequence ID" value="GGI13074.1"/>
    <property type="molecule type" value="Genomic_DNA"/>
</dbReference>
<evidence type="ECO:0000256" key="2">
    <source>
        <dbReference type="ARBA" id="ARBA00004752"/>
    </source>
</evidence>
<evidence type="ECO:0000256" key="4">
    <source>
        <dbReference type="ARBA" id="ARBA00022490"/>
    </source>
</evidence>
<comment type="function">
    <text evidence="14">Cell wall formation.</text>
</comment>
<dbReference type="Gene3D" id="3.90.190.20">
    <property type="entry name" value="Mur ligase, C-terminal domain"/>
    <property type="match status" value="1"/>
</dbReference>
<evidence type="ECO:0000256" key="1">
    <source>
        <dbReference type="ARBA" id="ARBA00004496"/>
    </source>
</evidence>
<dbReference type="Pfam" id="PF01225">
    <property type="entry name" value="Mur_ligase"/>
    <property type="match status" value="1"/>
</dbReference>
<dbReference type="SUPFAM" id="SSF53244">
    <property type="entry name" value="MurD-like peptide ligases, peptide-binding domain"/>
    <property type="match status" value="1"/>
</dbReference>
<keyword evidence="11 14" id="KW-0131">Cell cycle</keyword>